<evidence type="ECO:0000256" key="3">
    <source>
        <dbReference type="ARBA" id="ARBA00023015"/>
    </source>
</evidence>
<comment type="subcellular location">
    <subcellularLocation>
        <location evidence="1">Nucleus</location>
    </subcellularLocation>
</comment>
<evidence type="ECO:0000259" key="9">
    <source>
        <dbReference type="PROSITE" id="PS51370"/>
    </source>
</evidence>
<proteinExistence type="predicted"/>
<evidence type="ECO:0000256" key="4">
    <source>
        <dbReference type="ARBA" id="ARBA00023125"/>
    </source>
</evidence>
<evidence type="ECO:0000256" key="7">
    <source>
        <dbReference type="SAM" id="MobiDB-lite"/>
    </source>
</evidence>
<keyword evidence="3" id="KW-0805">Transcription regulation</keyword>
<keyword evidence="5" id="KW-0804">Transcription</keyword>
<keyword evidence="6" id="KW-0539">Nucleus</keyword>
<feature type="region of interest" description="Disordered" evidence="7">
    <location>
        <begin position="274"/>
        <end position="293"/>
    </location>
</feature>
<sequence>VLILLLQNTQKDMNNNKTFSTTSTINEDYMSFPYNDNYCSQPLLPFSPSSTINDLLIHSNSNISNNHLDHHHQFLQAASPFSQFEFVQDFSLLPSFLPQNIIHNDNQTISTNDHHHPSLLPLNNTIDESQLIEPSETITTHNEDSQRISTTQDPKMKNAKKPSRTDRHSKIKTAKGTRDRRMRLSLDVAKELFGLQDMLGFDKASKTVEWLLTQAKPEIIKIANSLSNQFKHGGFSSGDDSQTRPALGSTETSSDLCEFASVWTVEDRCSNTSMTENKVDGRTMRGKRKMSQRTPILKEMSKDARAKARERAKDRTMEKIMKRRPQVNAVEEVEAHNQHDEVVKNNNSGVNWTTSFEVTPSGKNMEELCKNNRFAVYNDIVVNKKDHISEESYNMISQLNSSFPMLTHHRSQGAATSMEQQQQHQVRDVHHFLYNYHNM</sequence>
<keyword evidence="4" id="KW-0238">DNA-binding</keyword>
<feature type="non-terminal residue" evidence="10">
    <location>
        <position position="1"/>
    </location>
</feature>
<dbReference type="InterPro" id="IPR017887">
    <property type="entry name" value="TF_TCP_subgr"/>
</dbReference>
<feature type="domain" description="R" evidence="9">
    <location>
        <begin position="302"/>
        <end position="319"/>
    </location>
</feature>
<dbReference type="PROSITE" id="PS51370">
    <property type="entry name" value="R"/>
    <property type="match status" value="1"/>
</dbReference>
<keyword evidence="11" id="KW-1185">Reference proteome</keyword>
<protein>
    <recommendedName>
        <fullName evidence="12">BRANCHED1A</fullName>
    </recommendedName>
</protein>
<evidence type="ECO:0000256" key="5">
    <source>
        <dbReference type="ARBA" id="ARBA00023163"/>
    </source>
</evidence>
<evidence type="ECO:0000256" key="2">
    <source>
        <dbReference type="ARBA" id="ARBA00022473"/>
    </source>
</evidence>
<evidence type="ECO:0000259" key="8">
    <source>
        <dbReference type="PROSITE" id="PS51369"/>
    </source>
</evidence>
<accession>A0ABQ8BHQ6</accession>
<organism evidence="10 11">
    <name type="scientific">Brassica napus</name>
    <name type="common">Rape</name>
    <dbReference type="NCBI Taxonomy" id="3708"/>
    <lineage>
        <taxon>Eukaryota</taxon>
        <taxon>Viridiplantae</taxon>
        <taxon>Streptophyta</taxon>
        <taxon>Embryophyta</taxon>
        <taxon>Tracheophyta</taxon>
        <taxon>Spermatophyta</taxon>
        <taxon>Magnoliopsida</taxon>
        <taxon>eudicotyledons</taxon>
        <taxon>Gunneridae</taxon>
        <taxon>Pentapetalae</taxon>
        <taxon>rosids</taxon>
        <taxon>malvids</taxon>
        <taxon>Brassicales</taxon>
        <taxon>Brassicaceae</taxon>
        <taxon>Brassiceae</taxon>
        <taxon>Brassica</taxon>
    </lineage>
</organism>
<dbReference type="PANTHER" id="PTHR31072:SF194">
    <property type="entry name" value="TCP DOMAIN-CONTAINING PROTEIN"/>
    <property type="match status" value="1"/>
</dbReference>
<evidence type="ECO:0000256" key="1">
    <source>
        <dbReference type="ARBA" id="ARBA00004123"/>
    </source>
</evidence>
<evidence type="ECO:0008006" key="12">
    <source>
        <dbReference type="Google" id="ProtNLM"/>
    </source>
</evidence>
<feature type="domain" description="TCP" evidence="8">
    <location>
        <begin position="164"/>
        <end position="222"/>
    </location>
</feature>
<dbReference type="InterPro" id="IPR005333">
    <property type="entry name" value="Transcription_factor_TCP"/>
</dbReference>
<evidence type="ECO:0000313" key="10">
    <source>
        <dbReference type="EMBL" id="KAH0904248.1"/>
    </source>
</evidence>
<evidence type="ECO:0000256" key="6">
    <source>
        <dbReference type="ARBA" id="ARBA00023242"/>
    </source>
</evidence>
<dbReference type="InterPro" id="IPR017888">
    <property type="entry name" value="CYC/TB1_R_domain"/>
</dbReference>
<feature type="region of interest" description="Disordered" evidence="7">
    <location>
        <begin position="135"/>
        <end position="179"/>
    </location>
</feature>
<dbReference type="PROSITE" id="PS51369">
    <property type="entry name" value="TCP"/>
    <property type="match status" value="1"/>
</dbReference>
<comment type="caution">
    <text evidence="10">The sequence shown here is derived from an EMBL/GenBank/DDBJ whole genome shotgun (WGS) entry which is preliminary data.</text>
</comment>
<reference evidence="10 11" key="1">
    <citation type="submission" date="2021-05" db="EMBL/GenBank/DDBJ databases">
        <title>Genome Assembly of Synthetic Allotetraploid Brassica napus Reveals Homoeologous Exchanges between Subgenomes.</title>
        <authorList>
            <person name="Davis J.T."/>
        </authorList>
    </citation>
    <scope>NUCLEOTIDE SEQUENCE [LARGE SCALE GENOMIC DNA]</scope>
    <source>
        <strain evidence="11">cv. Da-Ae</strain>
        <tissue evidence="10">Seedling</tissue>
    </source>
</reference>
<keyword evidence="2" id="KW-0217">Developmental protein</keyword>
<dbReference type="PANTHER" id="PTHR31072">
    <property type="entry name" value="TRANSCRIPTION FACTOR TCP4-RELATED"/>
    <property type="match status" value="1"/>
</dbReference>
<name>A0ABQ8BHQ6_BRANA</name>
<dbReference type="EMBL" id="JAGKQM010000011">
    <property type="protein sequence ID" value="KAH0904248.1"/>
    <property type="molecule type" value="Genomic_DNA"/>
</dbReference>
<dbReference type="Pfam" id="PF03634">
    <property type="entry name" value="TCP"/>
    <property type="match status" value="1"/>
</dbReference>
<evidence type="ECO:0000313" key="11">
    <source>
        <dbReference type="Proteomes" id="UP000824890"/>
    </source>
</evidence>
<gene>
    <name evidence="10" type="ORF">HID58_043751</name>
</gene>
<dbReference type="Proteomes" id="UP000824890">
    <property type="component" value="Unassembled WGS sequence"/>
</dbReference>